<dbReference type="EMBL" id="WNZX01000019">
    <property type="protein sequence ID" value="MUG72973.1"/>
    <property type="molecule type" value="Genomic_DNA"/>
</dbReference>
<keyword evidence="6" id="KW-0175">Coiled coil</keyword>
<accession>A0A7X2ZDL3</accession>
<reference evidence="9 10" key="1">
    <citation type="submission" date="2019-11" db="EMBL/GenBank/DDBJ databases">
        <title>Draft genome sequences of five Paenibacillus species of dairy origin.</title>
        <authorList>
            <person name="Olajide A.M."/>
            <person name="Chen S."/>
            <person name="Lapointe G."/>
        </authorList>
    </citation>
    <scope>NUCLEOTIDE SEQUENCE [LARGE SCALE GENOMIC DNA]</scope>
    <source>
        <strain evidence="9 10">2CS3</strain>
    </source>
</reference>
<dbReference type="GO" id="GO:0005886">
    <property type="term" value="C:plasma membrane"/>
    <property type="evidence" value="ECO:0007669"/>
    <property type="project" value="UniProtKB-SubCell"/>
</dbReference>
<gene>
    <name evidence="9" type="ORF">GNP93_20145</name>
</gene>
<dbReference type="InterPro" id="IPR007168">
    <property type="entry name" value="Phageshock_PspC_N"/>
</dbReference>
<evidence type="ECO:0000256" key="4">
    <source>
        <dbReference type="ARBA" id="ARBA00022989"/>
    </source>
</evidence>
<comment type="subcellular location">
    <subcellularLocation>
        <location evidence="1">Cell membrane</location>
        <topology evidence="1">Single-pass membrane protein</topology>
    </subcellularLocation>
</comment>
<evidence type="ECO:0000313" key="10">
    <source>
        <dbReference type="Proteomes" id="UP000450917"/>
    </source>
</evidence>
<feature type="domain" description="Phage shock protein PspC N-terminal" evidence="8">
    <location>
        <begin position="3"/>
        <end position="60"/>
    </location>
</feature>
<evidence type="ECO:0000256" key="6">
    <source>
        <dbReference type="SAM" id="Coils"/>
    </source>
</evidence>
<dbReference type="InterPro" id="IPR052027">
    <property type="entry name" value="PspC"/>
</dbReference>
<keyword evidence="5 7" id="KW-0472">Membrane</keyword>
<dbReference type="Pfam" id="PF04024">
    <property type="entry name" value="PspC"/>
    <property type="match status" value="1"/>
</dbReference>
<dbReference type="RefSeq" id="WP_155615406.1">
    <property type="nucleotide sequence ID" value="NZ_WNZX01000019.1"/>
</dbReference>
<evidence type="ECO:0000313" key="9">
    <source>
        <dbReference type="EMBL" id="MUG72973.1"/>
    </source>
</evidence>
<evidence type="ECO:0000256" key="7">
    <source>
        <dbReference type="SAM" id="Phobius"/>
    </source>
</evidence>
<comment type="caution">
    <text evidence="9">The sequence shown here is derived from an EMBL/GenBank/DDBJ whole genome shotgun (WGS) entry which is preliminary data.</text>
</comment>
<organism evidence="9 10">
    <name type="scientific">Paenibacillus validus</name>
    <dbReference type="NCBI Taxonomy" id="44253"/>
    <lineage>
        <taxon>Bacteria</taxon>
        <taxon>Bacillati</taxon>
        <taxon>Bacillota</taxon>
        <taxon>Bacilli</taxon>
        <taxon>Bacillales</taxon>
        <taxon>Paenibacillaceae</taxon>
        <taxon>Paenibacillus</taxon>
    </lineage>
</organism>
<dbReference type="PANTHER" id="PTHR33885">
    <property type="entry name" value="PHAGE SHOCK PROTEIN C"/>
    <property type="match status" value="1"/>
</dbReference>
<dbReference type="Proteomes" id="UP000450917">
    <property type="component" value="Unassembled WGS sequence"/>
</dbReference>
<evidence type="ECO:0000259" key="8">
    <source>
        <dbReference type="Pfam" id="PF04024"/>
    </source>
</evidence>
<dbReference type="AlphaFoldDB" id="A0A7X2ZDL3"/>
<keyword evidence="2" id="KW-1003">Cell membrane</keyword>
<proteinExistence type="predicted"/>
<evidence type="ECO:0000256" key="2">
    <source>
        <dbReference type="ARBA" id="ARBA00022475"/>
    </source>
</evidence>
<dbReference type="PANTHER" id="PTHR33885:SF3">
    <property type="entry name" value="PHAGE SHOCK PROTEIN C"/>
    <property type="match status" value="1"/>
</dbReference>
<feature type="transmembrane region" description="Helical" evidence="7">
    <location>
        <begin position="35"/>
        <end position="57"/>
    </location>
</feature>
<evidence type="ECO:0000256" key="3">
    <source>
        <dbReference type="ARBA" id="ARBA00022692"/>
    </source>
</evidence>
<evidence type="ECO:0000256" key="5">
    <source>
        <dbReference type="ARBA" id="ARBA00023136"/>
    </source>
</evidence>
<protein>
    <submittedName>
        <fullName evidence="9">PspC domain-containing protein</fullName>
    </submittedName>
</protein>
<keyword evidence="10" id="KW-1185">Reference proteome</keyword>
<sequence>MTKLYRSRTDRKITGLCGGLAETLGFDATLLRLLVVITTLFSGGVVIGIYVLAALVIPSEPWHGGPHGPGPGYGGGANPYGGKWDHQFGSWKDWKRAERHYRKAQRYGWGSPQQAGGYEAEYAASQAQAAGTAGSDLDDMMKDIEKKAMWKEIEELRAKVAQYEKQQQNQTKGEI</sequence>
<name>A0A7X2ZDL3_9BACL</name>
<keyword evidence="4 7" id="KW-1133">Transmembrane helix</keyword>
<keyword evidence="3 7" id="KW-0812">Transmembrane</keyword>
<evidence type="ECO:0000256" key="1">
    <source>
        <dbReference type="ARBA" id="ARBA00004162"/>
    </source>
</evidence>
<feature type="coiled-coil region" evidence="6">
    <location>
        <begin position="146"/>
        <end position="173"/>
    </location>
</feature>